<proteinExistence type="predicted"/>
<name>A0ACB6Z137_THEGA</name>
<dbReference type="Proteomes" id="UP000886501">
    <property type="component" value="Unassembled WGS sequence"/>
</dbReference>
<dbReference type="EMBL" id="MU118256">
    <property type="protein sequence ID" value="KAF9643247.1"/>
    <property type="molecule type" value="Genomic_DNA"/>
</dbReference>
<protein>
    <submittedName>
        <fullName evidence="1">Uncharacterized protein</fullName>
    </submittedName>
</protein>
<sequence>MAQKHYSPVHTPSLSMSELVCKTIDCDSTDLLIDKWLEHRNDAYWDWFQRVRERKHVANAAKKGQVLLWNKGVFVPENIFCRTVDTGRLIPLDRTWTTHVYYHKSMQDRRLSLMPVVFTMLPELMLLRGMHDRRCDDIFVIVTDLKRQEMDDVTEYFKLVCKHTFGRTLKPSMEQKLLYEHMRLTHALARHRRTPCFPQIDLAFRAILREHSPPFIVLFSHQTTSYSQIFFTHPAFVPAEEIFYDFPSGCPNPSCTEDCEMIRFPRWGQDGATILDLKRGGRNGARRIKFRDMCNWVDCDLHFDDDSESRLQSIGEGSSDGSVEDGGTAETESKKNSGLVCSKCRLVKYCSLDCQRRDWMEHRRVCSKPVD</sequence>
<evidence type="ECO:0000313" key="1">
    <source>
        <dbReference type="EMBL" id="KAF9643247.1"/>
    </source>
</evidence>
<reference evidence="1" key="1">
    <citation type="submission" date="2019-10" db="EMBL/GenBank/DDBJ databases">
        <authorList>
            <consortium name="DOE Joint Genome Institute"/>
            <person name="Kuo A."/>
            <person name="Miyauchi S."/>
            <person name="Kiss E."/>
            <person name="Drula E."/>
            <person name="Kohler A."/>
            <person name="Sanchez-Garcia M."/>
            <person name="Andreopoulos B."/>
            <person name="Barry K.W."/>
            <person name="Bonito G."/>
            <person name="Buee M."/>
            <person name="Carver A."/>
            <person name="Chen C."/>
            <person name="Cichocki N."/>
            <person name="Clum A."/>
            <person name="Culley D."/>
            <person name="Crous P.W."/>
            <person name="Fauchery L."/>
            <person name="Girlanda M."/>
            <person name="Hayes R."/>
            <person name="Keri Z."/>
            <person name="Labutti K."/>
            <person name="Lipzen A."/>
            <person name="Lombard V."/>
            <person name="Magnuson J."/>
            <person name="Maillard F."/>
            <person name="Morin E."/>
            <person name="Murat C."/>
            <person name="Nolan M."/>
            <person name="Ohm R."/>
            <person name="Pangilinan J."/>
            <person name="Pereira M."/>
            <person name="Perotto S."/>
            <person name="Peter M."/>
            <person name="Riley R."/>
            <person name="Sitrit Y."/>
            <person name="Stielow B."/>
            <person name="Szollosi G."/>
            <person name="Zifcakova L."/>
            <person name="Stursova M."/>
            <person name="Spatafora J.W."/>
            <person name="Tedersoo L."/>
            <person name="Vaario L.-M."/>
            <person name="Yamada A."/>
            <person name="Yan M."/>
            <person name="Wang P."/>
            <person name="Xu J."/>
            <person name="Bruns T."/>
            <person name="Baldrian P."/>
            <person name="Vilgalys R."/>
            <person name="Henrissat B."/>
            <person name="Grigoriev I.V."/>
            <person name="Hibbett D."/>
            <person name="Nagy L.G."/>
            <person name="Martin F.M."/>
        </authorList>
    </citation>
    <scope>NUCLEOTIDE SEQUENCE</scope>
    <source>
        <strain evidence="1">P2</strain>
    </source>
</reference>
<comment type="caution">
    <text evidence="1">The sequence shown here is derived from an EMBL/GenBank/DDBJ whole genome shotgun (WGS) entry which is preliminary data.</text>
</comment>
<evidence type="ECO:0000313" key="2">
    <source>
        <dbReference type="Proteomes" id="UP000886501"/>
    </source>
</evidence>
<organism evidence="1 2">
    <name type="scientific">Thelephora ganbajun</name>
    <name type="common">Ganba fungus</name>
    <dbReference type="NCBI Taxonomy" id="370292"/>
    <lineage>
        <taxon>Eukaryota</taxon>
        <taxon>Fungi</taxon>
        <taxon>Dikarya</taxon>
        <taxon>Basidiomycota</taxon>
        <taxon>Agaricomycotina</taxon>
        <taxon>Agaricomycetes</taxon>
        <taxon>Thelephorales</taxon>
        <taxon>Thelephoraceae</taxon>
        <taxon>Thelephora</taxon>
    </lineage>
</organism>
<accession>A0ACB6Z137</accession>
<keyword evidence="2" id="KW-1185">Reference proteome</keyword>
<reference evidence="1" key="2">
    <citation type="journal article" date="2020" name="Nat. Commun.">
        <title>Large-scale genome sequencing of mycorrhizal fungi provides insights into the early evolution of symbiotic traits.</title>
        <authorList>
            <person name="Miyauchi S."/>
            <person name="Kiss E."/>
            <person name="Kuo A."/>
            <person name="Drula E."/>
            <person name="Kohler A."/>
            <person name="Sanchez-Garcia M."/>
            <person name="Morin E."/>
            <person name="Andreopoulos B."/>
            <person name="Barry K.W."/>
            <person name="Bonito G."/>
            <person name="Buee M."/>
            <person name="Carver A."/>
            <person name="Chen C."/>
            <person name="Cichocki N."/>
            <person name="Clum A."/>
            <person name="Culley D."/>
            <person name="Crous P.W."/>
            <person name="Fauchery L."/>
            <person name="Girlanda M."/>
            <person name="Hayes R.D."/>
            <person name="Keri Z."/>
            <person name="LaButti K."/>
            <person name="Lipzen A."/>
            <person name="Lombard V."/>
            <person name="Magnuson J."/>
            <person name="Maillard F."/>
            <person name="Murat C."/>
            <person name="Nolan M."/>
            <person name="Ohm R.A."/>
            <person name="Pangilinan J."/>
            <person name="Pereira M.F."/>
            <person name="Perotto S."/>
            <person name="Peter M."/>
            <person name="Pfister S."/>
            <person name="Riley R."/>
            <person name="Sitrit Y."/>
            <person name="Stielow J.B."/>
            <person name="Szollosi G."/>
            <person name="Zifcakova L."/>
            <person name="Stursova M."/>
            <person name="Spatafora J.W."/>
            <person name="Tedersoo L."/>
            <person name="Vaario L.M."/>
            <person name="Yamada A."/>
            <person name="Yan M."/>
            <person name="Wang P."/>
            <person name="Xu J."/>
            <person name="Bruns T."/>
            <person name="Baldrian P."/>
            <person name="Vilgalys R."/>
            <person name="Dunand C."/>
            <person name="Henrissat B."/>
            <person name="Grigoriev I.V."/>
            <person name="Hibbett D."/>
            <person name="Nagy L.G."/>
            <person name="Martin F.M."/>
        </authorList>
    </citation>
    <scope>NUCLEOTIDE SEQUENCE</scope>
    <source>
        <strain evidence="1">P2</strain>
    </source>
</reference>
<gene>
    <name evidence="1" type="ORF">BDM02DRAFT_3176144</name>
</gene>